<dbReference type="InterPro" id="IPR036915">
    <property type="entry name" value="Cyclin-like_sf"/>
</dbReference>
<organism evidence="2">
    <name type="scientific">Aplanochytrium stocchinoi</name>
    <dbReference type="NCBI Taxonomy" id="215587"/>
    <lineage>
        <taxon>Eukaryota</taxon>
        <taxon>Sar</taxon>
        <taxon>Stramenopiles</taxon>
        <taxon>Bigyra</taxon>
        <taxon>Labyrinthulomycetes</taxon>
        <taxon>Thraustochytrida</taxon>
        <taxon>Thraustochytriidae</taxon>
        <taxon>Aplanochytrium</taxon>
    </lineage>
</organism>
<dbReference type="Gene3D" id="1.10.472.10">
    <property type="entry name" value="Cyclin-like"/>
    <property type="match status" value="2"/>
</dbReference>
<evidence type="ECO:0000313" key="1">
    <source>
        <dbReference type="EMBL" id="CAE0445804.1"/>
    </source>
</evidence>
<evidence type="ECO:0000313" key="2">
    <source>
        <dbReference type="EMBL" id="CAE0445805.1"/>
    </source>
</evidence>
<dbReference type="InterPro" id="IPR043198">
    <property type="entry name" value="Cyclin/Ssn8"/>
</dbReference>
<evidence type="ECO:0008006" key="3">
    <source>
        <dbReference type="Google" id="ProtNLM"/>
    </source>
</evidence>
<dbReference type="SUPFAM" id="SSF47954">
    <property type="entry name" value="Cyclin-like"/>
    <property type="match status" value="1"/>
</dbReference>
<dbReference type="EMBL" id="HBIN01020660">
    <property type="protein sequence ID" value="CAE0445805.1"/>
    <property type="molecule type" value="Transcribed_RNA"/>
</dbReference>
<name>A0A6S8FHB6_9STRA</name>
<protein>
    <recommendedName>
        <fullName evidence="3">Cyclin N-terminal domain-containing protein</fullName>
    </recommendedName>
</protein>
<reference evidence="2" key="1">
    <citation type="submission" date="2021-01" db="EMBL/GenBank/DDBJ databases">
        <authorList>
            <person name="Corre E."/>
            <person name="Pelletier E."/>
            <person name="Niang G."/>
            <person name="Scheremetjew M."/>
            <person name="Finn R."/>
            <person name="Kale V."/>
            <person name="Holt S."/>
            <person name="Cochrane G."/>
            <person name="Meng A."/>
            <person name="Brown T."/>
            <person name="Cohen L."/>
        </authorList>
    </citation>
    <scope>NUCLEOTIDE SEQUENCE</scope>
    <source>
        <strain evidence="2">GSBS06</strain>
    </source>
</reference>
<dbReference type="PANTHER" id="PTHR10026">
    <property type="entry name" value="CYCLIN"/>
    <property type="match status" value="1"/>
</dbReference>
<sequence>MVIAIMAASSSTSTTTAPTDHECLKHSVRIKSENPASVGSILIAEAGGCLSLPRYVTSTALSYYHRLASKSKSRSADDADTKMGVCVNVIDFVSMKQKYKSKKRAGTRTRTSIRLSDVIYTDLFCGAIISIACKVEEKQQKLRDICNVLESVGRSLSLALKKSEEPELENEFIFLIKMPEEINEEYTLLRNTVNLYEQCALEWLQFSLDGPSSPDHLVQICNWLSVPLEISRLAWTILHDFFLCSDCIIYEHPRRDKQCFLFAAACAYIALTLCLPTEEETETKVLSKNKETDSQLLNMNMLEGLDGETLASIIHIQNKEWWALFGVSSPKLKEAVSRILDFYEKERSRK</sequence>
<dbReference type="GO" id="GO:0006357">
    <property type="term" value="P:regulation of transcription by RNA polymerase II"/>
    <property type="evidence" value="ECO:0007669"/>
    <property type="project" value="InterPro"/>
</dbReference>
<dbReference type="EMBL" id="HBIN01020659">
    <property type="protein sequence ID" value="CAE0445804.1"/>
    <property type="molecule type" value="Transcribed_RNA"/>
</dbReference>
<dbReference type="AlphaFoldDB" id="A0A6S8FHB6"/>
<dbReference type="GO" id="GO:0016538">
    <property type="term" value="F:cyclin-dependent protein serine/threonine kinase regulator activity"/>
    <property type="evidence" value="ECO:0007669"/>
    <property type="project" value="InterPro"/>
</dbReference>
<accession>A0A6S8FHB6</accession>
<proteinExistence type="predicted"/>
<gene>
    <name evidence="1" type="ORF">ASTO00021_LOCUS15808</name>
    <name evidence="2" type="ORF">ASTO00021_LOCUS15809</name>
</gene>